<proteinExistence type="predicted"/>
<name>A0A0A9W4Z6_LYGHE</name>
<dbReference type="PANTHER" id="PTHR10773:SF19">
    <property type="match status" value="1"/>
</dbReference>
<dbReference type="InterPro" id="IPR057191">
    <property type="entry name" value="DUF7869"/>
</dbReference>
<dbReference type="Pfam" id="PF25273">
    <property type="entry name" value="DUF7869"/>
    <property type="match status" value="1"/>
</dbReference>
<reference evidence="2" key="2">
    <citation type="submission" date="2014-07" db="EMBL/GenBank/DDBJ databases">
        <authorList>
            <person name="Hull J."/>
        </authorList>
    </citation>
    <scope>NUCLEOTIDE SEQUENCE</scope>
</reference>
<evidence type="ECO:0000259" key="1">
    <source>
        <dbReference type="Pfam" id="PF25273"/>
    </source>
</evidence>
<accession>A0A0A9W4Z6</accession>
<organism evidence="2">
    <name type="scientific">Lygus hesperus</name>
    <name type="common">Western plant bug</name>
    <dbReference type="NCBI Taxonomy" id="30085"/>
    <lineage>
        <taxon>Eukaryota</taxon>
        <taxon>Metazoa</taxon>
        <taxon>Ecdysozoa</taxon>
        <taxon>Arthropoda</taxon>
        <taxon>Hexapoda</taxon>
        <taxon>Insecta</taxon>
        <taxon>Pterygota</taxon>
        <taxon>Neoptera</taxon>
        <taxon>Paraneoptera</taxon>
        <taxon>Hemiptera</taxon>
        <taxon>Heteroptera</taxon>
        <taxon>Panheteroptera</taxon>
        <taxon>Cimicomorpha</taxon>
        <taxon>Miridae</taxon>
        <taxon>Mirini</taxon>
        <taxon>Lygus</taxon>
    </lineage>
</organism>
<protein>
    <recommendedName>
        <fullName evidence="1">DUF7869 domain-containing protein</fullName>
    </recommendedName>
</protein>
<dbReference type="PANTHER" id="PTHR10773">
    <property type="entry name" value="DNA-DIRECTED RNA POLYMERASES I, II, AND III SUBUNIT RPABC2"/>
    <property type="match status" value="1"/>
</dbReference>
<dbReference type="AlphaFoldDB" id="A0A0A9W4Z6"/>
<dbReference type="EMBL" id="GBHO01040720">
    <property type="protein sequence ID" value="JAG02884.1"/>
    <property type="molecule type" value="Transcribed_RNA"/>
</dbReference>
<evidence type="ECO:0000313" key="2">
    <source>
        <dbReference type="EMBL" id="JAG02884.1"/>
    </source>
</evidence>
<feature type="non-terminal residue" evidence="2">
    <location>
        <position position="1"/>
    </location>
</feature>
<sequence length="236" mass="27370">LQQKSAETPHDFEVVFYTDNCTGQNKNKFVIALYAYALKQLPNLMSITHKYLIKGHTQNEGDSIHSVIERNVKRALKSGPIYTPLQYSQIIRDARKKNPPFDVKDLCHRDFKDLAAFTGNNFTTNTECEKIHFSDIKIIKLSKNETNKFEYKTSYSDNAFKTIVLKTMSSRSKRSSQELKEKKLEVTLKPAYTRACGIPAKKRYDLLKLFDKRIIPMAYIPRLLQKFMNAVHFAFT</sequence>
<feature type="domain" description="DUF7869" evidence="1">
    <location>
        <begin position="18"/>
        <end position="107"/>
    </location>
</feature>
<reference evidence="2" key="1">
    <citation type="journal article" date="2014" name="PLoS ONE">
        <title>Transcriptome-Based Identification of ABC Transporters in the Western Tarnished Plant Bug Lygus hesperus.</title>
        <authorList>
            <person name="Hull J.J."/>
            <person name="Chaney K."/>
            <person name="Geib S.M."/>
            <person name="Fabrick J.A."/>
            <person name="Brent C.S."/>
            <person name="Walsh D."/>
            <person name="Lavine L.C."/>
        </authorList>
    </citation>
    <scope>NUCLEOTIDE SEQUENCE</scope>
</reference>
<gene>
    <name evidence="2" type="ORF">CM83_4211</name>
</gene>